<evidence type="ECO:0000313" key="4">
    <source>
        <dbReference type="WBParaSite" id="MBELARI_LOCUS20630"/>
    </source>
</evidence>
<dbReference type="WBParaSite" id="MBELARI_LOCUS20630">
    <property type="protein sequence ID" value="MBELARI_LOCUS20630"/>
    <property type="gene ID" value="MBELARI_LOCUS20630"/>
</dbReference>
<feature type="compositionally biased region" description="Basic and acidic residues" evidence="1">
    <location>
        <begin position="1"/>
        <end position="14"/>
    </location>
</feature>
<organism evidence="3 4">
    <name type="scientific">Mesorhabditis belari</name>
    <dbReference type="NCBI Taxonomy" id="2138241"/>
    <lineage>
        <taxon>Eukaryota</taxon>
        <taxon>Metazoa</taxon>
        <taxon>Ecdysozoa</taxon>
        <taxon>Nematoda</taxon>
        <taxon>Chromadorea</taxon>
        <taxon>Rhabditida</taxon>
        <taxon>Rhabditina</taxon>
        <taxon>Rhabditomorpha</taxon>
        <taxon>Rhabditoidea</taxon>
        <taxon>Rhabditidae</taxon>
        <taxon>Mesorhabditinae</taxon>
        <taxon>Mesorhabditis</taxon>
    </lineage>
</organism>
<feature type="region of interest" description="Disordered" evidence="1">
    <location>
        <begin position="1"/>
        <end position="21"/>
    </location>
</feature>
<keyword evidence="2" id="KW-0472">Membrane</keyword>
<feature type="transmembrane region" description="Helical" evidence="2">
    <location>
        <begin position="63"/>
        <end position="90"/>
    </location>
</feature>
<evidence type="ECO:0000313" key="3">
    <source>
        <dbReference type="Proteomes" id="UP000887575"/>
    </source>
</evidence>
<reference evidence="4" key="1">
    <citation type="submission" date="2024-02" db="UniProtKB">
        <authorList>
            <consortium name="WormBaseParasite"/>
        </authorList>
    </citation>
    <scope>IDENTIFICATION</scope>
</reference>
<dbReference type="AlphaFoldDB" id="A0AAF3F4N6"/>
<dbReference type="Proteomes" id="UP000887575">
    <property type="component" value="Unassembled WGS sequence"/>
</dbReference>
<evidence type="ECO:0000256" key="1">
    <source>
        <dbReference type="SAM" id="MobiDB-lite"/>
    </source>
</evidence>
<keyword evidence="2" id="KW-0812">Transmembrane</keyword>
<name>A0AAF3F4N6_9BILA</name>
<accession>A0AAF3F4N6</accession>
<sequence length="130" mass="14646">MPSEENQKRKESGKPAKRTTVLEISLDRSSQGNKNKLQMRLPKGAPLTLSLRIRKAFPVINRLAALPLGTWAVISVVTITGFGFFAVGIYPKLNHDYYAEAQTKERALLHATKEQLAQGQNVWRDPFEKK</sequence>
<keyword evidence="2" id="KW-1133">Transmembrane helix</keyword>
<keyword evidence="3" id="KW-1185">Reference proteome</keyword>
<proteinExistence type="predicted"/>
<protein>
    <submittedName>
        <fullName evidence="4">Uncharacterized protein</fullName>
    </submittedName>
</protein>
<evidence type="ECO:0000256" key="2">
    <source>
        <dbReference type="SAM" id="Phobius"/>
    </source>
</evidence>